<evidence type="ECO:0000313" key="2">
    <source>
        <dbReference type="Proteomes" id="UP001595690"/>
    </source>
</evidence>
<organism evidence="1 2">
    <name type="scientific">Lentzea rhizosphaerae</name>
    <dbReference type="NCBI Taxonomy" id="2041025"/>
    <lineage>
        <taxon>Bacteria</taxon>
        <taxon>Bacillati</taxon>
        <taxon>Actinomycetota</taxon>
        <taxon>Actinomycetes</taxon>
        <taxon>Pseudonocardiales</taxon>
        <taxon>Pseudonocardiaceae</taxon>
        <taxon>Lentzea</taxon>
    </lineage>
</organism>
<evidence type="ECO:0000313" key="1">
    <source>
        <dbReference type="EMBL" id="MFC3896413.1"/>
    </source>
</evidence>
<sequence length="163" mass="18505">MDGRDEVVWLAFVQAENIYRTAMADLRKVDLVEVLREGLNRLPWRRPALAVLGSSGPEISSQLLPELFELASVSHSLIGEVRKCILRVPGELLKPQIAVHVERLTADRQSDYEAYRRIAELLVIMKDWELLDYLVNAASMSSDVDIREVAADFDGVRTTDRRD</sequence>
<gene>
    <name evidence="1" type="ORF">ACFOWZ_33475</name>
</gene>
<reference evidence="2" key="1">
    <citation type="journal article" date="2019" name="Int. J. Syst. Evol. Microbiol.">
        <title>The Global Catalogue of Microorganisms (GCM) 10K type strain sequencing project: providing services to taxonomists for standard genome sequencing and annotation.</title>
        <authorList>
            <consortium name="The Broad Institute Genomics Platform"/>
            <consortium name="The Broad Institute Genome Sequencing Center for Infectious Disease"/>
            <person name="Wu L."/>
            <person name="Ma J."/>
        </authorList>
    </citation>
    <scope>NUCLEOTIDE SEQUENCE [LARGE SCALE GENOMIC DNA]</scope>
    <source>
        <strain evidence="2">CGMCC 4.7405</strain>
    </source>
</reference>
<protein>
    <submittedName>
        <fullName evidence="1">Uncharacterized protein</fullName>
    </submittedName>
</protein>
<accession>A0ABV8C349</accession>
<keyword evidence="2" id="KW-1185">Reference proteome</keyword>
<comment type="caution">
    <text evidence="1">The sequence shown here is derived from an EMBL/GenBank/DDBJ whole genome shotgun (WGS) entry which is preliminary data.</text>
</comment>
<dbReference type="Proteomes" id="UP001595690">
    <property type="component" value="Unassembled WGS sequence"/>
</dbReference>
<dbReference type="EMBL" id="JBHRZI010000029">
    <property type="protein sequence ID" value="MFC3896413.1"/>
    <property type="molecule type" value="Genomic_DNA"/>
</dbReference>
<dbReference type="RefSeq" id="WP_382377952.1">
    <property type="nucleotide sequence ID" value="NZ_JBHRZI010000029.1"/>
</dbReference>
<proteinExistence type="predicted"/>
<name>A0ABV8C349_9PSEU</name>